<protein>
    <submittedName>
        <fullName evidence="9">Permease of the major facilitator superfamily</fullName>
    </submittedName>
</protein>
<organism evidence="9 10">
    <name type="scientific">Glonium stellatum</name>
    <dbReference type="NCBI Taxonomy" id="574774"/>
    <lineage>
        <taxon>Eukaryota</taxon>
        <taxon>Fungi</taxon>
        <taxon>Dikarya</taxon>
        <taxon>Ascomycota</taxon>
        <taxon>Pezizomycotina</taxon>
        <taxon>Dothideomycetes</taxon>
        <taxon>Pleosporomycetidae</taxon>
        <taxon>Gloniales</taxon>
        <taxon>Gloniaceae</taxon>
        <taxon>Glonium</taxon>
    </lineage>
</organism>
<evidence type="ECO:0000256" key="4">
    <source>
        <dbReference type="ARBA" id="ARBA00022989"/>
    </source>
</evidence>
<feature type="transmembrane region" description="Helical" evidence="7">
    <location>
        <begin position="278"/>
        <end position="300"/>
    </location>
</feature>
<dbReference type="OrthoDB" id="6730379at2759"/>
<proteinExistence type="inferred from homology"/>
<dbReference type="InterPro" id="IPR011701">
    <property type="entry name" value="MFS"/>
</dbReference>
<dbReference type="Proteomes" id="UP000250140">
    <property type="component" value="Unassembled WGS sequence"/>
</dbReference>
<evidence type="ECO:0000256" key="5">
    <source>
        <dbReference type="ARBA" id="ARBA00023136"/>
    </source>
</evidence>
<dbReference type="PROSITE" id="PS50850">
    <property type="entry name" value="MFS"/>
    <property type="match status" value="1"/>
</dbReference>
<feature type="transmembrane region" description="Helical" evidence="7">
    <location>
        <begin position="121"/>
        <end position="140"/>
    </location>
</feature>
<dbReference type="EMBL" id="KV749314">
    <property type="protein sequence ID" value="OCL10061.1"/>
    <property type="molecule type" value="Genomic_DNA"/>
</dbReference>
<comment type="similarity">
    <text evidence="6">Belongs to the major facilitator superfamily. Allantoate permease family.</text>
</comment>
<feature type="transmembrane region" description="Helical" evidence="7">
    <location>
        <begin position="380"/>
        <end position="398"/>
    </location>
</feature>
<keyword evidence="5 7" id="KW-0472">Membrane</keyword>
<evidence type="ECO:0000256" key="7">
    <source>
        <dbReference type="SAM" id="Phobius"/>
    </source>
</evidence>
<feature type="transmembrane region" description="Helical" evidence="7">
    <location>
        <begin position="146"/>
        <end position="168"/>
    </location>
</feature>
<dbReference type="InterPro" id="IPR036259">
    <property type="entry name" value="MFS_trans_sf"/>
</dbReference>
<gene>
    <name evidence="9" type="ORF">AOQ84DRAFT_402789</name>
</gene>
<feature type="transmembrane region" description="Helical" evidence="7">
    <location>
        <begin position="180"/>
        <end position="202"/>
    </location>
</feature>
<keyword evidence="3 7" id="KW-0812">Transmembrane</keyword>
<dbReference type="InterPro" id="IPR020846">
    <property type="entry name" value="MFS_dom"/>
</dbReference>
<name>A0A8E2F4N8_9PEZI</name>
<evidence type="ECO:0000256" key="3">
    <source>
        <dbReference type="ARBA" id="ARBA00022692"/>
    </source>
</evidence>
<feature type="transmembrane region" description="Helical" evidence="7">
    <location>
        <begin position="91"/>
        <end position="109"/>
    </location>
</feature>
<keyword evidence="2" id="KW-0813">Transport</keyword>
<feature type="transmembrane region" description="Helical" evidence="7">
    <location>
        <begin position="49"/>
        <end position="71"/>
    </location>
</feature>
<dbReference type="Gene3D" id="1.20.1250.20">
    <property type="entry name" value="MFS general substrate transporter like domains"/>
    <property type="match status" value="2"/>
</dbReference>
<feature type="transmembrane region" description="Helical" evidence="7">
    <location>
        <begin position="410"/>
        <end position="427"/>
    </location>
</feature>
<evidence type="ECO:0000259" key="8">
    <source>
        <dbReference type="PROSITE" id="PS50850"/>
    </source>
</evidence>
<feature type="transmembrane region" description="Helical" evidence="7">
    <location>
        <begin position="214"/>
        <end position="236"/>
    </location>
</feature>
<evidence type="ECO:0000313" key="9">
    <source>
        <dbReference type="EMBL" id="OCL10061.1"/>
    </source>
</evidence>
<accession>A0A8E2F4N8</accession>
<feature type="domain" description="Major facilitator superfamily (MFS) profile" evidence="8">
    <location>
        <begin position="49"/>
        <end position="463"/>
    </location>
</feature>
<reference evidence="9 10" key="1">
    <citation type="journal article" date="2016" name="Nat. Commun.">
        <title>Ectomycorrhizal ecology is imprinted in the genome of the dominant symbiotic fungus Cenococcum geophilum.</title>
        <authorList>
            <consortium name="DOE Joint Genome Institute"/>
            <person name="Peter M."/>
            <person name="Kohler A."/>
            <person name="Ohm R.A."/>
            <person name="Kuo A."/>
            <person name="Krutzmann J."/>
            <person name="Morin E."/>
            <person name="Arend M."/>
            <person name="Barry K.W."/>
            <person name="Binder M."/>
            <person name="Choi C."/>
            <person name="Clum A."/>
            <person name="Copeland A."/>
            <person name="Grisel N."/>
            <person name="Haridas S."/>
            <person name="Kipfer T."/>
            <person name="LaButti K."/>
            <person name="Lindquist E."/>
            <person name="Lipzen A."/>
            <person name="Maire R."/>
            <person name="Meier B."/>
            <person name="Mihaltcheva S."/>
            <person name="Molinier V."/>
            <person name="Murat C."/>
            <person name="Poggeler S."/>
            <person name="Quandt C.A."/>
            <person name="Sperisen C."/>
            <person name="Tritt A."/>
            <person name="Tisserant E."/>
            <person name="Crous P.W."/>
            <person name="Henrissat B."/>
            <person name="Nehls U."/>
            <person name="Egli S."/>
            <person name="Spatafora J.W."/>
            <person name="Grigoriev I.V."/>
            <person name="Martin F.M."/>
        </authorList>
    </citation>
    <scope>NUCLEOTIDE SEQUENCE [LARGE SCALE GENOMIC DNA]</scope>
    <source>
        <strain evidence="9 10">CBS 207.34</strain>
    </source>
</reference>
<evidence type="ECO:0000256" key="1">
    <source>
        <dbReference type="ARBA" id="ARBA00004141"/>
    </source>
</evidence>
<feature type="transmembrane region" description="Helical" evidence="7">
    <location>
        <begin position="320"/>
        <end position="341"/>
    </location>
</feature>
<sequence>MAALNENSTSRLLKDADDAFEALEKNDRGHREIDEATNRRLLKKIDTHLMPLLCVVYALNFLDKATFSYAAVMGITEPASKGGIGISSSEYSWLGSIFYFGYLAWEYPTSRLLQYLPLGKYSAFNIIMWGIMLSCLALVRNFSQAMAVRFFLGLFESAVTPGFTLFTSQWYTKREQGTRIGIWFSFNGVAGTCGGFLAYGIARGFQHREGYPAWKVLFLVTGLFTIAIGIIFLWAIPDNQLNAWWLNRKDRLLAIERIRINQQGIGNRTWKKYQIKEAILDPLTWAFFLYALIATVPNGITTTFFSLLIKSFGYTPTESLLYGTPNGVIQVLALVSSSYLGDRYGRRMFLGSCGLVFSIIGVMIMIAVPNNHRKGRLAGAYFTGTAATGLVAILSLIASNVAGYTKKTTVAALFLIGYCVGNIIGPQTIRGNNFLSGEIIMLVCWIVCVLDLIFIWWFCKRRNKQKAQLKANPGYQKVDNQEWFDLTDKENGEFIYTL</sequence>
<dbReference type="GO" id="GO:0022857">
    <property type="term" value="F:transmembrane transporter activity"/>
    <property type="evidence" value="ECO:0007669"/>
    <property type="project" value="InterPro"/>
</dbReference>
<dbReference type="FunFam" id="1.20.1250.20:FF:000064">
    <property type="entry name" value="MFS allantoate transporter"/>
    <property type="match status" value="1"/>
</dbReference>
<dbReference type="SUPFAM" id="SSF103473">
    <property type="entry name" value="MFS general substrate transporter"/>
    <property type="match status" value="1"/>
</dbReference>
<feature type="transmembrane region" description="Helical" evidence="7">
    <location>
        <begin position="348"/>
        <end position="368"/>
    </location>
</feature>
<dbReference type="AlphaFoldDB" id="A0A8E2F4N8"/>
<dbReference type="Pfam" id="PF07690">
    <property type="entry name" value="MFS_1"/>
    <property type="match status" value="1"/>
</dbReference>
<keyword evidence="10" id="KW-1185">Reference proteome</keyword>
<keyword evidence="4 7" id="KW-1133">Transmembrane helix</keyword>
<feature type="transmembrane region" description="Helical" evidence="7">
    <location>
        <begin position="439"/>
        <end position="459"/>
    </location>
</feature>
<dbReference type="PANTHER" id="PTHR43791:SF1">
    <property type="entry name" value="ALLANTOATE PERMEASE"/>
    <property type="match status" value="1"/>
</dbReference>
<evidence type="ECO:0000256" key="6">
    <source>
        <dbReference type="ARBA" id="ARBA00037968"/>
    </source>
</evidence>
<evidence type="ECO:0000313" key="10">
    <source>
        <dbReference type="Proteomes" id="UP000250140"/>
    </source>
</evidence>
<evidence type="ECO:0000256" key="2">
    <source>
        <dbReference type="ARBA" id="ARBA00022448"/>
    </source>
</evidence>
<comment type="subcellular location">
    <subcellularLocation>
        <location evidence="1">Membrane</location>
        <topology evidence="1">Multi-pass membrane protein</topology>
    </subcellularLocation>
</comment>
<dbReference type="GO" id="GO:0016020">
    <property type="term" value="C:membrane"/>
    <property type="evidence" value="ECO:0007669"/>
    <property type="project" value="UniProtKB-SubCell"/>
</dbReference>
<dbReference type="PANTHER" id="PTHR43791">
    <property type="entry name" value="PERMEASE-RELATED"/>
    <property type="match status" value="1"/>
</dbReference>